<accession>A0ABW3DCA7</accession>
<gene>
    <name evidence="1" type="ORF">ACFQ03_16985</name>
</gene>
<evidence type="ECO:0008006" key="3">
    <source>
        <dbReference type="Google" id="ProtNLM"/>
    </source>
</evidence>
<evidence type="ECO:0000313" key="2">
    <source>
        <dbReference type="Proteomes" id="UP001597120"/>
    </source>
</evidence>
<dbReference type="EMBL" id="JBHTIU010000061">
    <property type="protein sequence ID" value="MFD0870838.1"/>
    <property type="molecule type" value="Genomic_DNA"/>
</dbReference>
<reference evidence="2" key="1">
    <citation type="journal article" date="2019" name="Int. J. Syst. Evol. Microbiol.">
        <title>The Global Catalogue of Microorganisms (GCM) 10K type strain sequencing project: providing services to taxonomists for standard genome sequencing and annotation.</title>
        <authorList>
            <consortium name="The Broad Institute Genomics Platform"/>
            <consortium name="The Broad Institute Genome Sequencing Center for Infectious Disease"/>
            <person name="Wu L."/>
            <person name="Ma J."/>
        </authorList>
    </citation>
    <scope>NUCLEOTIDE SEQUENCE [LARGE SCALE GENOMIC DNA]</scope>
    <source>
        <strain evidence="2">CCUG 57263</strain>
    </source>
</reference>
<organism evidence="1 2">
    <name type="scientific">Paenibacillus residui</name>
    <dbReference type="NCBI Taxonomy" id="629724"/>
    <lineage>
        <taxon>Bacteria</taxon>
        <taxon>Bacillati</taxon>
        <taxon>Bacillota</taxon>
        <taxon>Bacilli</taxon>
        <taxon>Bacillales</taxon>
        <taxon>Paenibacillaceae</taxon>
        <taxon>Paenibacillus</taxon>
    </lineage>
</organism>
<name>A0ABW3DCA7_9BACL</name>
<evidence type="ECO:0000313" key="1">
    <source>
        <dbReference type="EMBL" id="MFD0870838.1"/>
    </source>
</evidence>
<comment type="caution">
    <text evidence="1">The sequence shown here is derived from an EMBL/GenBank/DDBJ whole genome shotgun (WGS) entry which is preliminary data.</text>
</comment>
<proteinExistence type="predicted"/>
<sequence length="229" mass="26572">MKYMAISEAERKTFERVIAEVGSDPEKAGVTLKVLFNVIKKTTSITIDLQSEVKKLLDQYPYQANHALVQEDLQKLGEILMCVAQEEEVGRTYSTGQLAKFFGVSITTINNWITGRRFIGVERMERNKQARISENTIWISPTEERIPVRDIVEIYEQKQRRGNSSISDDGGNLNRIRYIIETINYFEKRYGKPYSEVIVEKGNPDDSEDWIWAREGKEWKSLLKEIKDL</sequence>
<dbReference type="RefSeq" id="WP_144938162.1">
    <property type="nucleotide sequence ID" value="NZ_JBHTIU010000061.1"/>
</dbReference>
<dbReference type="Proteomes" id="UP001597120">
    <property type="component" value="Unassembled WGS sequence"/>
</dbReference>
<keyword evidence="2" id="KW-1185">Reference proteome</keyword>
<protein>
    <recommendedName>
        <fullName evidence="3">Helix-turn-helix domain-containing protein</fullName>
    </recommendedName>
</protein>